<evidence type="ECO:0000313" key="10">
    <source>
        <dbReference type="EMBL" id="KAI6646003.1"/>
    </source>
</evidence>
<feature type="transmembrane region" description="Helical" evidence="8">
    <location>
        <begin position="518"/>
        <end position="539"/>
    </location>
</feature>
<proteinExistence type="inferred from homology"/>
<dbReference type="AlphaFoldDB" id="A0AAV7JB96"/>
<evidence type="ECO:0000256" key="5">
    <source>
        <dbReference type="ARBA" id="ARBA00022989"/>
    </source>
</evidence>
<keyword evidence="4 9" id="KW-0732">Signal</keyword>
<feature type="transmembrane region" description="Helical" evidence="8">
    <location>
        <begin position="721"/>
        <end position="745"/>
    </location>
</feature>
<feature type="transmembrane region" description="Helical" evidence="8">
    <location>
        <begin position="606"/>
        <end position="627"/>
    </location>
</feature>
<evidence type="ECO:0000256" key="3">
    <source>
        <dbReference type="ARBA" id="ARBA00022692"/>
    </source>
</evidence>
<keyword evidence="3 8" id="KW-0812">Transmembrane</keyword>
<evidence type="ECO:0000313" key="11">
    <source>
        <dbReference type="Proteomes" id="UP001165289"/>
    </source>
</evidence>
<evidence type="ECO:0000256" key="6">
    <source>
        <dbReference type="ARBA" id="ARBA00023136"/>
    </source>
</evidence>
<comment type="caution">
    <text evidence="10">The sequence shown here is derived from an EMBL/GenBank/DDBJ whole genome shotgun (WGS) entry which is preliminary data.</text>
</comment>
<keyword evidence="6 8" id="KW-0472">Membrane</keyword>
<sequence>MKAYVCIISCFLLSIIQICSSVILSDTIIGSIDKEYAAVISNNSIHIYEFSFPVQSFRIETAVFSNDTTSPIEIYASHQSYVEAWSLPTTFYSIPDEIITTTSRTACPSQLNNTVNFITVRVQTFSVNPIRYKLKVSRFYPNQIQIDQQATTSISSSFSAYFVLDIPFDIPIVEVHLNSVSELCSLVRIASFSCPPDFTKRSSRQIPDYEMTMRGVADLRVRRSDFLEGRMAVFLIPLPAIECQTSVEFSTNISSPHFQKNISLVVNAGSTEFWVPILVMPAIFFLAYVLFAFIIGFELIIARFFPKLMKHFSLFLRIPISRAHEDNDNVSEQKHVELQEVAETGEMQSITLDQQMESSVENPAGSSSDYLEMYKSSISNGVLNNRVRGAYYYNIINEKEIALSDLNLSPLRYLNRNAVMYIFLVIIVGVFYFIPGLQVVYLNHEAVRTTGIQDICYFNYKCAHELNSILAFNSIWSNVSYFLLSFLFFIIVVIKNISFMRELKSHGLSTTGIPQVFGLYYSLALALFFEGIMSCVYHLCPSLTNYQFDTTFMYIIATMLFIRLYKNRNPEATIYPFAIFVMLSIAVFFTYVTLFRQDNDNFPGRIILTLALIVFTLVEIYLIYNLFLSNLPYYYYKDWLNHKSILRVLRQLFWPLYNKSRIFLCYIVLVLSLIVLTLLWIPDLLDTVSSAIFYLFILHVLLYTLYYWIQKFAKKEFLHRPFVFVCVLLMMILTFALWAFALYFWGQTSIHWEESPAVARELNNDCIFLNFYDDHDIWHVLSAFAIFMVFITVLLIDENLVLVQQDKIRVF</sequence>
<feature type="chain" id="PRO_5043507572" evidence="9">
    <location>
        <begin position="22"/>
        <end position="811"/>
    </location>
</feature>
<feature type="transmembrane region" description="Helical" evidence="8">
    <location>
        <begin position="273"/>
        <end position="301"/>
    </location>
</feature>
<dbReference type="Proteomes" id="UP001165289">
    <property type="component" value="Unassembled WGS sequence"/>
</dbReference>
<comment type="similarity">
    <text evidence="2">Belongs to the SID1 family.</text>
</comment>
<dbReference type="PANTHER" id="PTHR12185:SF1">
    <property type="entry name" value="SYSTEMIC RNA INTERFERENCE DEFECTIVE PROTEIN 1"/>
    <property type="match status" value="1"/>
</dbReference>
<name>A0AAV7JB96_9METZ</name>
<dbReference type="GO" id="GO:0005764">
    <property type="term" value="C:lysosome"/>
    <property type="evidence" value="ECO:0007669"/>
    <property type="project" value="TreeGrafter"/>
</dbReference>
<evidence type="ECO:0000256" key="1">
    <source>
        <dbReference type="ARBA" id="ARBA00004141"/>
    </source>
</evidence>
<feature type="signal peptide" evidence="9">
    <location>
        <begin position="1"/>
        <end position="21"/>
    </location>
</feature>
<dbReference type="EMBL" id="JAKMXF010000365">
    <property type="protein sequence ID" value="KAI6646003.1"/>
    <property type="molecule type" value="Genomic_DNA"/>
</dbReference>
<evidence type="ECO:0000256" key="9">
    <source>
        <dbReference type="SAM" id="SignalP"/>
    </source>
</evidence>
<feature type="transmembrane region" description="Helical" evidence="8">
    <location>
        <begin position="545"/>
        <end position="562"/>
    </location>
</feature>
<feature type="transmembrane region" description="Helical" evidence="8">
    <location>
        <begin position="662"/>
        <end position="681"/>
    </location>
</feature>
<feature type="transmembrane region" description="Helical" evidence="8">
    <location>
        <begin position="418"/>
        <end position="441"/>
    </location>
</feature>
<evidence type="ECO:0000256" key="4">
    <source>
        <dbReference type="ARBA" id="ARBA00022729"/>
    </source>
</evidence>
<comment type="subcellular location">
    <subcellularLocation>
        <location evidence="1">Membrane</location>
        <topology evidence="1">Multi-pass membrane protein</topology>
    </subcellularLocation>
</comment>
<dbReference type="InterPro" id="IPR025958">
    <property type="entry name" value="SID1_TM_fam"/>
</dbReference>
<protein>
    <submittedName>
        <fullName evidence="10">SID1 transmembrane family member 2 isoform X2</fullName>
    </submittedName>
</protein>
<reference evidence="10 11" key="1">
    <citation type="journal article" date="2023" name="BMC Biol.">
        <title>The compact genome of the sponge Oopsacas minuta (Hexactinellida) is lacking key metazoan core genes.</title>
        <authorList>
            <person name="Santini S."/>
            <person name="Schenkelaars Q."/>
            <person name="Jourda C."/>
            <person name="Duchesne M."/>
            <person name="Belahbib H."/>
            <person name="Rocher C."/>
            <person name="Selva M."/>
            <person name="Riesgo A."/>
            <person name="Vervoort M."/>
            <person name="Leys S.P."/>
            <person name="Kodjabachian L."/>
            <person name="Le Bivic A."/>
            <person name="Borchiellini C."/>
            <person name="Claverie J.M."/>
            <person name="Renard E."/>
        </authorList>
    </citation>
    <scope>NUCLEOTIDE SEQUENCE [LARGE SCALE GENOMIC DNA]</scope>
    <source>
        <strain evidence="10">SPO-2</strain>
    </source>
</reference>
<gene>
    <name evidence="10" type="ORF">LOD99_13256</name>
</gene>
<dbReference type="GO" id="GO:0051033">
    <property type="term" value="F:RNA transmembrane transporter activity"/>
    <property type="evidence" value="ECO:0007669"/>
    <property type="project" value="TreeGrafter"/>
</dbReference>
<evidence type="ECO:0000256" key="7">
    <source>
        <dbReference type="ARBA" id="ARBA00023180"/>
    </source>
</evidence>
<organism evidence="10 11">
    <name type="scientific">Oopsacas minuta</name>
    <dbReference type="NCBI Taxonomy" id="111878"/>
    <lineage>
        <taxon>Eukaryota</taxon>
        <taxon>Metazoa</taxon>
        <taxon>Porifera</taxon>
        <taxon>Hexactinellida</taxon>
        <taxon>Hexasterophora</taxon>
        <taxon>Lyssacinosida</taxon>
        <taxon>Leucopsacidae</taxon>
        <taxon>Oopsacas</taxon>
    </lineage>
</organism>
<feature type="transmembrane region" description="Helical" evidence="8">
    <location>
        <begin position="475"/>
        <end position="497"/>
    </location>
</feature>
<dbReference type="GO" id="GO:0003725">
    <property type="term" value="F:double-stranded RNA binding"/>
    <property type="evidence" value="ECO:0007669"/>
    <property type="project" value="TreeGrafter"/>
</dbReference>
<accession>A0AAV7JB96</accession>
<feature type="transmembrane region" description="Helical" evidence="8">
    <location>
        <begin position="574"/>
        <end position="594"/>
    </location>
</feature>
<evidence type="ECO:0000256" key="8">
    <source>
        <dbReference type="SAM" id="Phobius"/>
    </source>
</evidence>
<feature type="transmembrane region" description="Helical" evidence="8">
    <location>
        <begin position="777"/>
        <end position="796"/>
    </location>
</feature>
<evidence type="ECO:0000256" key="2">
    <source>
        <dbReference type="ARBA" id="ARBA00006618"/>
    </source>
</evidence>
<keyword evidence="5 8" id="KW-1133">Transmembrane helix</keyword>
<feature type="transmembrane region" description="Helical" evidence="8">
    <location>
        <begin position="687"/>
        <end position="709"/>
    </location>
</feature>
<dbReference type="Pfam" id="PF13965">
    <property type="entry name" value="SID-1_RNA_chan"/>
    <property type="match status" value="1"/>
</dbReference>
<keyword evidence="7" id="KW-0325">Glycoprotein</keyword>
<dbReference type="GO" id="GO:0005886">
    <property type="term" value="C:plasma membrane"/>
    <property type="evidence" value="ECO:0007669"/>
    <property type="project" value="TreeGrafter"/>
</dbReference>
<keyword evidence="11" id="KW-1185">Reference proteome</keyword>
<dbReference type="PANTHER" id="PTHR12185">
    <property type="entry name" value="SID1 TRANSMEMBRANE FAMILY MEMEBER"/>
    <property type="match status" value="1"/>
</dbReference>